<gene>
    <name evidence="3" type="ORF">ENX16_01650</name>
</gene>
<dbReference type="GO" id="GO:0000723">
    <property type="term" value="P:telomere maintenance"/>
    <property type="evidence" value="ECO:0007669"/>
    <property type="project" value="InterPro"/>
</dbReference>
<dbReference type="PROSITE" id="PS52050">
    <property type="entry name" value="WYL"/>
    <property type="match status" value="1"/>
</dbReference>
<evidence type="ECO:0000259" key="1">
    <source>
        <dbReference type="Pfam" id="PF05970"/>
    </source>
</evidence>
<dbReference type="CDD" id="cd18809">
    <property type="entry name" value="SF1_C_RecD"/>
    <property type="match status" value="1"/>
</dbReference>
<dbReference type="AlphaFoldDB" id="A0A7V3PSU6"/>
<name>A0A7V3PSU6_UNCW3</name>
<dbReference type="Pfam" id="PF13280">
    <property type="entry name" value="WYL"/>
    <property type="match status" value="1"/>
</dbReference>
<dbReference type="InterPro" id="IPR051055">
    <property type="entry name" value="PIF1_helicase"/>
</dbReference>
<evidence type="ECO:0000259" key="2">
    <source>
        <dbReference type="Pfam" id="PF13280"/>
    </source>
</evidence>
<dbReference type="Gene3D" id="3.40.50.300">
    <property type="entry name" value="P-loop containing nucleotide triphosphate hydrolases"/>
    <property type="match status" value="2"/>
</dbReference>
<comment type="caution">
    <text evidence="3">The sequence shown here is derived from an EMBL/GenBank/DDBJ whole genome shotgun (WGS) entry which is preliminary data.</text>
</comment>
<dbReference type="GO" id="GO:0003678">
    <property type="term" value="F:DNA helicase activity"/>
    <property type="evidence" value="ECO:0007669"/>
    <property type="project" value="InterPro"/>
</dbReference>
<reference evidence="3" key="1">
    <citation type="journal article" date="2020" name="mSystems">
        <title>Genome- and Community-Level Interaction Insights into Carbon Utilization and Element Cycling Functions of Hydrothermarchaeota in Hydrothermal Sediment.</title>
        <authorList>
            <person name="Zhou Z."/>
            <person name="Liu Y."/>
            <person name="Xu W."/>
            <person name="Pan J."/>
            <person name="Luo Z.H."/>
            <person name="Li M."/>
        </authorList>
    </citation>
    <scope>NUCLEOTIDE SEQUENCE [LARGE SCALE GENOMIC DNA]</scope>
    <source>
        <strain evidence="3">SpSt-914</strain>
    </source>
</reference>
<accession>A0A7V3PSU6</accession>
<dbReference type="SUPFAM" id="SSF52540">
    <property type="entry name" value="P-loop containing nucleoside triphosphate hydrolases"/>
    <property type="match status" value="2"/>
</dbReference>
<feature type="domain" description="WYL" evidence="2">
    <location>
        <begin position="428"/>
        <end position="498"/>
    </location>
</feature>
<dbReference type="InterPro" id="IPR010285">
    <property type="entry name" value="DNA_helicase_pif1-like_DEAD"/>
</dbReference>
<dbReference type="PANTHER" id="PTHR47642">
    <property type="entry name" value="ATP-DEPENDENT DNA HELICASE"/>
    <property type="match status" value="1"/>
</dbReference>
<evidence type="ECO:0000313" key="3">
    <source>
        <dbReference type="EMBL" id="HGD12778.1"/>
    </source>
</evidence>
<protein>
    <submittedName>
        <fullName evidence="3">WYL domain-containing protein</fullName>
    </submittedName>
</protein>
<dbReference type="EMBL" id="DTMZ01000033">
    <property type="protein sequence ID" value="HGD12778.1"/>
    <property type="molecule type" value="Genomic_DNA"/>
</dbReference>
<dbReference type="Pfam" id="PF05970">
    <property type="entry name" value="PIF1"/>
    <property type="match status" value="1"/>
</dbReference>
<sequence>MERGASNLFVTGKAGTGKSTLLEYFRETTAKKVVVLAPTGVAALNVRGETIHSFFKFKPDITVQKVRRLPKSGRRIYQELDTIVIDEISMVRADLLDCIDRFLRLNRNQPGLPFGGVQMIFIGDLYQLPPVVTKNERALFRNHYPSPYFFDADVFKELNVEFVELKKVYRQRDERFIELLNQIRNNTITDEELALLNSRVGVQLNADPNDFVVYLTTRNEQATRLNNEYLARLPGKAWQFPATVSGSFDPNSYPTDYLLTLKTGAQIMMLNNDSRGRWVNGTLGRVKDIVYDPDQGADLIAVQFQNRTQALIAPYSWEIFHFRFNEHTREIETDVLGTFSQYPLRLAWAVTIHKSQGKTFDRVIIDLGAGAFAPGQVYVALSRCTSFSGISLTGPIKKQSIFTDWRIVRFLTDFQCRLAEKTTPNQDKLQLIAQALARQTPLEIVYLKPSAEPGSRVIIPQKLGEFSFHGKTFFGIAAYCTRRKEMRTFRLDRILSVKPAPPPTPE</sequence>
<organism evidence="3">
    <name type="scientific">candidate division WOR-3 bacterium</name>
    <dbReference type="NCBI Taxonomy" id="2052148"/>
    <lineage>
        <taxon>Bacteria</taxon>
        <taxon>Bacteria division WOR-3</taxon>
    </lineage>
</organism>
<dbReference type="InterPro" id="IPR026881">
    <property type="entry name" value="WYL_dom"/>
</dbReference>
<feature type="domain" description="DNA helicase Pif1-like DEAD-box helicase" evidence="1">
    <location>
        <begin position="5"/>
        <end position="191"/>
    </location>
</feature>
<dbReference type="InterPro" id="IPR027417">
    <property type="entry name" value="P-loop_NTPase"/>
</dbReference>
<proteinExistence type="predicted"/>
<dbReference type="FunFam" id="3.40.50.300:FF:001498">
    <property type="entry name" value="ATP-dependent DNA helicase"/>
    <property type="match status" value="1"/>
</dbReference>
<dbReference type="GO" id="GO:0006281">
    <property type="term" value="P:DNA repair"/>
    <property type="evidence" value="ECO:0007669"/>
    <property type="project" value="InterPro"/>
</dbReference>